<accession>A0A0H2MDR0</accession>
<comment type="caution">
    <text evidence="2">The sequence shown here is derived from an EMBL/GenBank/DDBJ whole genome shotgun (WGS) entry which is preliminary data.</text>
</comment>
<dbReference type="InterPro" id="IPR010982">
    <property type="entry name" value="Lambda_DNA-bd_dom_sf"/>
</dbReference>
<dbReference type="Gene3D" id="1.10.260.40">
    <property type="entry name" value="lambda repressor-like DNA-binding domains"/>
    <property type="match status" value="1"/>
</dbReference>
<evidence type="ECO:0000313" key="2">
    <source>
        <dbReference type="EMBL" id="KLN60351.1"/>
    </source>
</evidence>
<protein>
    <recommendedName>
        <fullName evidence="1">HTH cro/C1-type domain-containing protein</fullName>
    </recommendedName>
</protein>
<dbReference type="STRING" id="1489064.WH96_11365"/>
<dbReference type="Proteomes" id="UP000035444">
    <property type="component" value="Unassembled WGS sequence"/>
</dbReference>
<dbReference type="EMBL" id="LAQL01000007">
    <property type="protein sequence ID" value="KLN60351.1"/>
    <property type="molecule type" value="Genomic_DNA"/>
</dbReference>
<dbReference type="OrthoDB" id="8902678at2"/>
<feature type="domain" description="HTH cro/C1-type" evidence="1">
    <location>
        <begin position="9"/>
        <end position="62"/>
    </location>
</feature>
<gene>
    <name evidence="2" type="ORF">WH96_11365</name>
</gene>
<dbReference type="InterPro" id="IPR001387">
    <property type="entry name" value="Cro/C1-type_HTH"/>
</dbReference>
<dbReference type="AlphaFoldDB" id="A0A0H2MDR0"/>
<dbReference type="SMART" id="SM00530">
    <property type="entry name" value="HTH_XRE"/>
    <property type="match status" value="1"/>
</dbReference>
<keyword evidence="3" id="KW-1185">Reference proteome</keyword>
<evidence type="ECO:0000259" key="1">
    <source>
        <dbReference type="PROSITE" id="PS50943"/>
    </source>
</evidence>
<evidence type="ECO:0000313" key="3">
    <source>
        <dbReference type="Proteomes" id="UP000035444"/>
    </source>
</evidence>
<name>A0A0H2MDR0_9PROT</name>
<sequence>MNKNFAKNLKYLCAEKGPVAQVCREIGIVQQQFSKYLRGPTMPSAHTLHKICVYFGVTETEILAPHDDFLRENKVLKSRGGELSNHPLFRAFPGELAKLRPLLGIHHIFFKPPAWPKSIVVGATFLHEENGQIQSRTIEGGIAPDGSNMESTRFEGLLCYQGGRIFVCERERHNEGGVIETILLPAHRQNKRYHMGVFLGMTWQPRRFPFAANIVWRKASSISTAREVLSECGVYPENSPKIDAIVRKHLDQGM</sequence>
<dbReference type="CDD" id="cd00093">
    <property type="entry name" value="HTH_XRE"/>
    <property type="match status" value="1"/>
</dbReference>
<organism evidence="2 3">
    <name type="scientific">Kiloniella spongiae</name>
    <dbReference type="NCBI Taxonomy" id="1489064"/>
    <lineage>
        <taxon>Bacteria</taxon>
        <taxon>Pseudomonadati</taxon>
        <taxon>Pseudomonadota</taxon>
        <taxon>Alphaproteobacteria</taxon>
        <taxon>Rhodospirillales</taxon>
        <taxon>Kiloniellaceae</taxon>
        <taxon>Kiloniella</taxon>
    </lineage>
</organism>
<dbReference type="SUPFAM" id="SSF47413">
    <property type="entry name" value="lambda repressor-like DNA-binding domains"/>
    <property type="match status" value="1"/>
</dbReference>
<dbReference type="Pfam" id="PF13443">
    <property type="entry name" value="HTH_26"/>
    <property type="match status" value="1"/>
</dbReference>
<dbReference type="RefSeq" id="WP_047764316.1">
    <property type="nucleotide sequence ID" value="NZ_LAQL01000007.1"/>
</dbReference>
<dbReference type="GO" id="GO:0003677">
    <property type="term" value="F:DNA binding"/>
    <property type="evidence" value="ECO:0007669"/>
    <property type="project" value="InterPro"/>
</dbReference>
<reference evidence="2 3" key="1">
    <citation type="submission" date="2015-03" db="EMBL/GenBank/DDBJ databases">
        <title>Genome Sequence of Kiloniella spongiae MEBiC09566, isolated from a marine sponge.</title>
        <authorList>
            <person name="Shao Z."/>
            <person name="Wang L."/>
            <person name="Li X."/>
        </authorList>
    </citation>
    <scope>NUCLEOTIDE SEQUENCE [LARGE SCALE GENOMIC DNA]</scope>
    <source>
        <strain evidence="2 3">MEBiC09566</strain>
    </source>
</reference>
<proteinExistence type="predicted"/>
<dbReference type="PROSITE" id="PS50943">
    <property type="entry name" value="HTH_CROC1"/>
    <property type="match status" value="1"/>
</dbReference>